<keyword evidence="1 7" id="KW-0436">Ligase</keyword>
<dbReference type="InterPro" id="IPR006195">
    <property type="entry name" value="aa-tRNA-synth_II"/>
</dbReference>
<dbReference type="PANTHER" id="PTHR42918:SF15">
    <property type="entry name" value="LYSINE--TRNA LIGASE, CHLOROPLASTIC_MITOCHONDRIAL"/>
    <property type="match status" value="1"/>
</dbReference>
<dbReference type="NCBIfam" id="NF001756">
    <property type="entry name" value="PRK00484.1"/>
    <property type="match status" value="1"/>
</dbReference>
<dbReference type="Gene3D" id="3.30.930.10">
    <property type="entry name" value="Bira Bifunctional Protein, Domain 2"/>
    <property type="match status" value="1"/>
</dbReference>
<name>A0A1J4U8C7_9BACT</name>
<dbReference type="AlphaFoldDB" id="A0A1J4U8C7"/>
<dbReference type="GO" id="GO:0000287">
    <property type="term" value="F:magnesium ion binding"/>
    <property type="evidence" value="ECO:0007669"/>
    <property type="project" value="UniProtKB-UniRule"/>
</dbReference>
<dbReference type="CDD" id="cd04322">
    <property type="entry name" value="LysRS_N"/>
    <property type="match status" value="1"/>
</dbReference>
<dbReference type="SUPFAM" id="SSF55681">
    <property type="entry name" value="Class II aaRS and biotin synthetases"/>
    <property type="match status" value="1"/>
</dbReference>
<feature type="binding site" evidence="7">
    <location>
        <position position="406"/>
    </location>
    <ligand>
        <name>Mg(2+)</name>
        <dbReference type="ChEBI" id="CHEBI:18420"/>
        <label>1</label>
    </ligand>
</feature>
<comment type="caution">
    <text evidence="10">The sequence shown here is derived from an EMBL/GenBank/DDBJ whole genome shotgun (WGS) entry which is preliminary data.</text>
</comment>
<dbReference type="GO" id="GO:0006430">
    <property type="term" value="P:lysyl-tRNA aminoacylation"/>
    <property type="evidence" value="ECO:0007669"/>
    <property type="project" value="UniProtKB-UniRule"/>
</dbReference>
<comment type="catalytic activity">
    <reaction evidence="6 7 8">
        <text>tRNA(Lys) + L-lysine + ATP = L-lysyl-tRNA(Lys) + AMP + diphosphate</text>
        <dbReference type="Rhea" id="RHEA:20792"/>
        <dbReference type="Rhea" id="RHEA-COMP:9696"/>
        <dbReference type="Rhea" id="RHEA-COMP:9697"/>
        <dbReference type="ChEBI" id="CHEBI:30616"/>
        <dbReference type="ChEBI" id="CHEBI:32551"/>
        <dbReference type="ChEBI" id="CHEBI:33019"/>
        <dbReference type="ChEBI" id="CHEBI:78442"/>
        <dbReference type="ChEBI" id="CHEBI:78529"/>
        <dbReference type="ChEBI" id="CHEBI:456215"/>
        <dbReference type="EC" id="6.1.1.6"/>
    </reaction>
</comment>
<keyword evidence="7" id="KW-0963">Cytoplasm</keyword>
<dbReference type="InterPro" id="IPR012340">
    <property type="entry name" value="NA-bd_OB-fold"/>
</dbReference>
<dbReference type="InterPro" id="IPR004364">
    <property type="entry name" value="Aa-tRNA-synt_II"/>
</dbReference>
<accession>A0A1J4U8C7</accession>
<evidence type="ECO:0000256" key="3">
    <source>
        <dbReference type="ARBA" id="ARBA00022741"/>
    </source>
</evidence>
<organism evidence="10 11">
    <name type="scientific">Candidatus Magasanikbacteria bacterium CG1_02_32_51</name>
    <dbReference type="NCBI Taxonomy" id="1805238"/>
    <lineage>
        <taxon>Bacteria</taxon>
        <taxon>Candidatus Magasanikiibacteriota</taxon>
    </lineage>
</organism>
<evidence type="ECO:0000256" key="2">
    <source>
        <dbReference type="ARBA" id="ARBA00022723"/>
    </source>
</evidence>
<dbReference type="EC" id="6.1.1.6" evidence="7"/>
<evidence type="ECO:0000256" key="4">
    <source>
        <dbReference type="ARBA" id="ARBA00022840"/>
    </source>
</evidence>
<gene>
    <name evidence="7" type="primary">lysS</name>
    <name evidence="10" type="ORF">AUJ23_01780</name>
</gene>
<dbReference type="InterPro" id="IPR004365">
    <property type="entry name" value="NA-bd_OB_tRNA"/>
</dbReference>
<comment type="caution">
    <text evidence="7">Lacks conserved residue(s) required for the propagation of feature annotation.</text>
</comment>
<comment type="subunit">
    <text evidence="7">Homodimer.</text>
</comment>
<dbReference type="GO" id="GO:0005829">
    <property type="term" value="C:cytosol"/>
    <property type="evidence" value="ECO:0007669"/>
    <property type="project" value="TreeGrafter"/>
</dbReference>
<evidence type="ECO:0000256" key="5">
    <source>
        <dbReference type="ARBA" id="ARBA00023146"/>
    </source>
</evidence>
<dbReference type="Pfam" id="PF01336">
    <property type="entry name" value="tRNA_anti-codon"/>
    <property type="match status" value="1"/>
</dbReference>
<dbReference type="STRING" id="1805238.AUJ23_01780"/>
<dbReference type="PROSITE" id="PS50862">
    <property type="entry name" value="AA_TRNA_LIGASE_II"/>
    <property type="match status" value="1"/>
</dbReference>
<keyword evidence="2 7" id="KW-0479">Metal-binding</keyword>
<evidence type="ECO:0000256" key="7">
    <source>
        <dbReference type="HAMAP-Rule" id="MF_00252"/>
    </source>
</evidence>
<protein>
    <recommendedName>
        <fullName evidence="7">Lysine--tRNA ligase</fullName>
        <ecNumber evidence="7">6.1.1.6</ecNumber>
    </recommendedName>
    <alternativeName>
        <fullName evidence="7">Lysyl-tRNA synthetase</fullName>
        <shortName evidence="7">LysRS</shortName>
    </alternativeName>
</protein>
<dbReference type="InterPro" id="IPR045864">
    <property type="entry name" value="aa-tRNA-synth_II/BPL/LPL"/>
</dbReference>
<dbReference type="EMBL" id="MNVC01000019">
    <property type="protein sequence ID" value="OIO19545.1"/>
    <property type="molecule type" value="Genomic_DNA"/>
</dbReference>
<evidence type="ECO:0000256" key="8">
    <source>
        <dbReference type="RuleBase" id="RU000336"/>
    </source>
</evidence>
<feature type="domain" description="Aminoacyl-transfer RNA synthetases class-II family profile" evidence="9">
    <location>
        <begin position="171"/>
        <end position="487"/>
    </location>
</feature>
<comment type="similarity">
    <text evidence="7">Belongs to the class-II aminoacyl-tRNA synthetase family.</text>
</comment>
<evidence type="ECO:0000259" key="9">
    <source>
        <dbReference type="PROSITE" id="PS50862"/>
    </source>
</evidence>
<evidence type="ECO:0000313" key="10">
    <source>
        <dbReference type="EMBL" id="OIO19545.1"/>
    </source>
</evidence>
<dbReference type="Gene3D" id="2.40.50.140">
    <property type="entry name" value="Nucleic acid-binding proteins"/>
    <property type="match status" value="1"/>
</dbReference>
<dbReference type="PANTHER" id="PTHR42918">
    <property type="entry name" value="LYSYL-TRNA SYNTHETASE"/>
    <property type="match status" value="1"/>
</dbReference>
<dbReference type="GO" id="GO:0000049">
    <property type="term" value="F:tRNA binding"/>
    <property type="evidence" value="ECO:0007669"/>
    <property type="project" value="TreeGrafter"/>
</dbReference>
<sequence length="501" mass="58447">MFQTTEFNINDERKIRLKKLKELEEIEIDPFPAKNNRKQTIKQALDSEVETFLSVAGRIMTKREMGKLTFCHLQDESGRMQIAFKQDDLGIENYKLFIKKIDSGDIIEIEGKKFITHKGEPSILVSKWTILSKALLPLPDKFHGLNDEEMRYRKRYLDFLVNPEEKEKIIVRGKILRYLREFLQSENFIEVETPVLETIASGAMAKTFDTHLNAYDLDVHLRICIGELWQKRLLVGGFEKTFEIGRAFRNEGVDHQHNPEFTMLEYYWAFADYEDNMKLHEKMIPFVIEKSIGKLEVEIDGQKINFETPYPRITFHEAVLKYSGIDINKYTDIEELKMIMKEKSYDHENLTERGKLLDNLYKQSARPKIIQPTFVLNYPIELKPLAKKSVDPRYTEMFQLIVNGFELSNSYTELNDPLDQIKRFEDQTKNKASGDDEAMANDWDFVEALEYGMPPATGTGIGIDRFVALITGSHTLREVTAFPLMKPLVVEEIKNKKEKKK</sequence>
<dbReference type="GO" id="GO:0005524">
    <property type="term" value="F:ATP binding"/>
    <property type="evidence" value="ECO:0007669"/>
    <property type="project" value="UniProtKB-UniRule"/>
</dbReference>
<keyword evidence="7 8" id="KW-0460">Magnesium</keyword>
<keyword evidence="5 7" id="KW-0030">Aminoacyl-tRNA synthetase</keyword>
<evidence type="ECO:0000313" key="11">
    <source>
        <dbReference type="Proteomes" id="UP000181941"/>
    </source>
</evidence>
<dbReference type="NCBIfam" id="TIGR00499">
    <property type="entry name" value="lysS_bact"/>
    <property type="match status" value="1"/>
</dbReference>
<dbReference type="Proteomes" id="UP000181941">
    <property type="component" value="Unassembled WGS sequence"/>
</dbReference>
<reference evidence="10 11" key="1">
    <citation type="journal article" date="2016" name="Environ. Microbiol.">
        <title>Genomic resolution of a cold subsurface aquifer community provides metabolic insights for novel microbes adapted to high CO concentrations.</title>
        <authorList>
            <person name="Probst A.J."/>
            <person name="Castelle C.J."/>
            <person name="Singh A."/>
            <person name="Brown C.T."/>
            <person name="Anantharaman K."/>
            <person name="Sharon I."/>
            <person name="Hug L.A."/>
            <person name="Burstein D."/>
            <person name="Emerson J.B."/>
            <person name="Thomas B.C."/>
            <person name="Banfield J.F."/>
        </authorList>
    </citation>
    <scope>NUCLEOTIDE SEQUENCE [LARGE SCALE GENOMIC DNA]</scope>
    <source>
        <strain evidence="10">CG1_02_32_51</strain>
    </source>
</reference>
<comment type="subcellular location">
    <subcellularLocation>
        <location evidence="7">Cytoplasm</location>
    </subcellularLocation>
</comment>
<dbReference type="InterPro" id="IPR018149">
    <property type="entry name" value="Lys-tRNA-synth_II_C"/>
</dbReference>
<evidence type="ECO:0000256" key="6">
    <source>
        <dbReference type="ARBA" id="ARBA00048573"/>
    </source>
</evidence>
<dbReference type="Pfam" id="PF00152">
    <property type="entry name" value="tRNA-synt_2"/>
    <property type="match status" value="1"/>
</dbReference>
<proteinExistence type="inferred from homology"/>
<dbReference type="GO" id="GO:0004824">
    <property type="term" value="F:lysine-tRNA ligase activity"/>
    <property type="evidence" value="ECO:0007669"/>
    <property type="project" value="UniProtKB-UniRule"/>
</dbReference>
<dbReference type="InterPro" id="IPR002313">
    <property type="entry name" value="Lys-tRNA-ligase_II"/>
</dbReference>
<comment type="cofactor">
    <cofactor evidence="7 8">
        <name>Mg(2+)</name>
        <dbReference type="ChEBI" id="CHEBI:18420"/>
    </cofactor>
    <text evidence="7 8">Binds 3 Mg(2+) ions per subunit.</text>
</comment>
<dbReference type="HAMAP" id="MF_00252">
    <property type="entry name" value="Lys_tRNA_synth_class2"/>
    <property type="match status" value="1"/>
</dbReference>
<keyword evidence="4 7" id="KW-0067">ATP-binding</keyword>
<feature type="binding site" evidence="7">
    <location>
        <position position="406"/>
    </location>
    <ligand>
        <name>Mg(2+)</name>
        <dbReference type="ChEBI" id="CHEBI:18420"/>
        <label>2</label>
    </ligand>
</feature>
<dbReference type="SUPFAM" id="SSF50249">
    <property type="entry name" value="Nucleic acid-binding proteins"/>
    <property type="match status" value="1"/>
</dbReference>
<dbReference type="InterPro" id="IPR044136">
    <property type="entry name" value="Lys-tRNA-ligase_II_N"/>
</dbReference>
<keyword evidence="7" id="KW-0648">Protein biosynthesis</keyword>
<keyword evidence="3 7" id="KW-0547">Nucleotide-binding</keyword>
<dbReference type="PRINTS" id="PR00982">
    <property type="entry name" value="TRNASYNTHLYS"/>
</dbReference>
<evidence type="ECO:0000256" key="1">
    <source>
        <dbReference type="ARBA" id="ARBA00022598"/>
    </source>
</evidence>